<dbReference type="PANTHER" id="PTHR43065">
    <property type="entry name" value="SENSOR HISTIDINE KINASE"/>
    <property type="match status" value="1"/>
</dbReference>
<feature type="transmembrane region" description="Helical" evidence="8">
    <location>
        <begin position="34"/>
        <end position="55"/>
    </location>
</feature>
<evidence type="ECO:0000256" key="5">
    <source>
        <dbReference type="ARBA" id="ARBA00022777"/>
    </source>
</evidence>
<proteinExistence type="predicted"/>
<dbReference type="Pfam" id="PF02518">
    <property type="entry name" value="HATPase_c"/>
    <property type="match status" value="1"/>
</dbReference>
<dbReference type="SMART" id="SM00387">
    <property type="entry name" value="HATPase_c"/>
    <property type="match status" value="1"/>
</dbReference>
<keyword evidence="5" id="KW-0418">Kinase</keyword>
<name>A0ABT8C7N6_9BACT</name>
<evidence type="ECO:0000256" key="2">
    <source>
        <dbReference type="ARBA" id="ARBA00012438"/>
    </source>
</evidence>
<dbReference type="EMBL" id="JAUFQS010000010">
    <property type="protein sequence ID" value="MDN3688526.1"/>
    <property type="molecule type" value="Genomic_DNA"/>
</dbReference>
<dbReference type="InterPro" id="IPR003594">
    <property type="entry name" value="HATPase_dom"/>
</dbReference>
<evidence type="ECO:0000256" key="6">
    <source>
        <dbReference type="ARBA" id="ARBA00022840"/>
    </source>
</evidence>
<dbReference type="Proteomes" id="UP001236663">
    <property type="component" value="Unassembled WGS sequence"/>
</dbReference>
<comment type="caution">
    <text evidence="10">The sequence shown here is derived from an EMBL/GenBank/DDBJ whole genome shotgun (WGS) entry which is preliminary data.</text>
</comment>
<evidence type="ECO:0000256" key="8">
    <source>
        <dbReference type="SAM" id="Phobius"/>
    </source>
</evidence>
<sequence>MGFKSFAIGIVFRVLLIVCSVYIGMLFYFRDHSLLPGILCSLVLVFQTINLITFANTTNRKITRFLDSIRYSDFSSSFTKDSRLGKSFREMNLSFNEVIAAFKKTRAEKEEQVLFLQIMIQHINTGILSFESGGKIGVINGAAKQLLQIPQFKDINDLGKLSRELLKKVLTLNPGGSFSIRINGDLHLNVQSAAFKMDGMSWTLLSFQNIKTELQKNELKAWQNLTKVLRHEIMNSMTPIASLANSLGTIVEEDVEEIPQGLVLKKDSYLDLSEGLATISRRSIGLVDFVNAYRDYTNIPQPKLKLFKVSALFEHICVLMKEDLSASRISLKAQCDPIDLSVRADREMIQMILINLIKNAKEAMEKATNRTIELRAGKNSHAIPMIQVTDFGEGIVPEAIERIFVPFYTTKKSGSGIGLAISRQIMHLHQGSLEVTSSPLEMTTFTLLFGPAKGGD</sequence>
<evidence type="ECO:0000313" key="11">
    <source>
        <dbReference type="Proteomes" id="UP001236663"/>
    </source>
</evidence>
<dbReference type="EC" id="2.7.13.3" evidence="2"/>
<protein>
    <recommendedName>
        <fullName evidence="2">histidine kinase</fullName>
        <ecNumber evidence="2">2.7.13.3</ecNumber>
    </recommendedName>
</protein>
<dbReference type="Gene3D" id="3.30.565.10">
    <property type="entry name" value="Histidine kinase-like ATPase, C-terminal domain"/>
    <property type="match status" value="1"/>
</dbReference>
<evidence type="ECO:0000256" key="3">
    <source>
        <dbReference type="ARBA" id="ARBA00022679"/>
    </source>
</evidence>
<dbReference type="PRINTS" id="PR00344">
    <property type="entry name" value="BCTRLSENSOR"/>
</dbReference>
<evidence type="ECO:0000256" key="4">
    <source>
        <dbReference type="ARBA" id="ARBA00022741"/>
    </source>
</evidence>
<evidence type="ECO:0000313" key="10">
    <source>
        <dbReference type="EMBL" id="MDN3688526.1"/>
    </source>
</evidence>
<feature type="domain" description="Histidine kinase" evidence="9">
    <location>
        <begin position="228"/>
        <end position="453"/>
    </location>
</feature>
<dbReference type="GO" id="GO:0005524">
    <property type="term" value="F:ATP binding"/>
    <property type="evidence" value="ECO:0007669"/>
    <property type="project" value="UniProtKB-KW"/>
</dbReference>
<keyword evidence="8" id="KW-0472">Membrane</keyword>
<dbReference type="PROSITE" id="PS50109">
    <property type="entry name" value="HIS_KIN"/>
    <property type="match status" value="1"/>
</dbReference>
<dbReference type="InterPro" id="IPR036890">
    <property type="entry name" value="HATPase_C_sf"/>
</dbReference>
<feature type="transmembrane region" description="Helical" evidence="8">
    <location>
        <begin position="7"/>
        <end position="28"/>
    </location>
</feature>
<dbReference type="PANTHER" id="PTHR43065:SF46">
    <property type="entry name" value="C4-DICARBOXYLATE TRANSPORT SENSOR PROTEIN DCTB"/>
    <property type="match status" value="1"/>
</dbReference>
<keyword evidence="8" id="KW-1133">Transmembrane helix</keyword>
<dbReference type="SUPFAM" id="SSF55874">
    <property type="entry name" value="ATPase domain of HSP90 chaperone/DNA topoisomerase II/histidine kinase"/>
    <property type="match status" value="1"/>
</dbReference>
<organism evidence="10 11">
    <name type="scientific">Cyclobacterium jeungdonense</name>
    <dbReference type="NCBI Taxonomy" id="708087"/>
    <lineage>
        <taxon>Bacteria</taxon>
        <taxon>Pseudomonadati</taxon>
        <taxon>Bacteroidota</taxon>
        <taxon>Cytophagia</taxon>
        <taxon>Cytophagales</taxon>
        <taxon>Cyclobacteriaceae</taxon>
        <taxon>Cyclobacterium</taxon>
    </lineage>
</organism>
<gene>
    <name evidence="10" type="ORF">QWZ15_11850</name>
</gene>
<keyword evidence="3" id="KW-0808">Transferase</keyword>
<dbReference type="RefSeq" id="WP_163386789.1">
    <property type="nucleotide sequence ID" value="NZ_JAUFQS010000010.1"/>
</dbReference>
<keyword evidence="11" id="KW-1185">Reference proteome</keyword>
<evidence type="ECO:0000259" key="9">
    <source>
        <dbReference type="PROSITE" id="PS50109"/>
    </source>
</evidence>
<reference evidence="11" key="1">
    <citation type="journal article" date="2019" name="Int. J. Syst. Evol. Microbiol.">
        <title>The Global Catalogue of Microorganisms (GCM) 10K type strain sequencing project: providing services to taxonomists for standard genome sequencing and annotation.</title>
        <authorList>
            <consortium name="The Broad Institute Genomics Platform"/>
            <consortium name="The Broad Institute Genome Sequencing Center for Infectious Disease"/>
            <person name="Wu L."/>
            <person name="Ma J."/>
        </authorList>
    </citation>
    <scope>NUCLEOTIDE SEQUENCE [LARGE SCALE GENOMIC DNA]</scope>
    <source>
        <strain evidence="11">CECT 7706</strain>
    </source>
</reference>
<keyword evidence="7" id="KW-0902">Two-component regulatory system</keyword>
<evidence type="ECO:0000256" key="1">
    <source>
        <dbReference type="ARBA" id="ARBA00000085"/>
    </source>
</evidence>
<dbReference type="InterPro" id="IPR004358">
    <property type="entry name" value="Sig_transdc_His_kin-like_C"/>
</dbReference>
<dbReference type="InterPro" id="IPR005467">
    <property type="entry name" value="His_kinase_dom"/>
</dbReference>
<keyword evidence="6 10" id="KW-0067">ATP-binding</keyword>
<keyword evidence="4" id="KW-0547">Nucleotide-binding</keyword>
<comment type="catalytic activity">
    <reaction evidence="1">
        <text>ATP + protein L-histidine = ADP + protein N-phospho-L-histidine.</text>
        <dbReference type="EC" id="2.7.13.3"/>
    </reaction>
</comment>
<accession>A0ABT8C7N6</accession>
<evidence type="ECO:0000256" key="7">
    <source>
        <dbReference type="ARBA" id="ARBA00023012"/>
    </source>
</evidence>
<keyword evidence="8" id="KW-0812">Transmembrane</keyword>